<dbReference type="PANTHER" id="PTHR11088:SF60">
    <property type="entry name" value="TRNA DIMETHYLALLYLTRANSFERASE"/>
    <property type="match status" value="1"/>
</dbReference>
<dbReference type="Gene3D" id="3.40.50.300">
    <property type="entry name" value="P-loop containing nucleotide triphosphate hydrolases"/>
    <property type="match status" value="1"/>
</dbReference>
<evidence type="ECO:0000313" key="15">
    <source>
        <dbReference type="Proteomes" id="UP000228900"/>
    </source>
</evidence>
<feature type="site" description="Interaction with substrate tRNA" evidence="10">
    <location>
        <position position="137"/>
    </location>
</feature>
<dbReference type="PANTHER" id="PTHR11088">
    <property type="entry name" value="TRNA DIMETHYLALLYLTRANSFERASE"/>
    <property type="match status" value="1"/>
</dbReference>
<dbReference type="InterPro" id="IPR027417">
    <property type="entry name" value="P-loop_NTPase"/>
</dbReference>
<comment type="similarity">
    <text evidence="3 10 13">Belongs to the IPP transferase family.</text>
</comment>
<evidence type="ECO:0000256" key="13">
    <source>
        <dbReference type="RuleBase" id="RU003785"/>
    </source>
</evidence>
<feature type="binding site" evidence="10">
    <location>
        <begin position="15"/>
        <end position="22"/>
    </location>
    <ligand>
        <name>ATP</name>
        <dbReference type="ChEBI" id="CHEBI:30616"/>
    </ligand>
</feature>
<evidence type="ECO:0000313" key="14">
    <source>
        <dbReference type="EMBL" id="PIT94580.1"/>
    </source>
</evidence>
<evidence type="ECO:0000256" key="5">
    <source>
        <dbReference type="ARBA" id="ARBA00022694"/>
    </source>
</evidence>
<keyword evidence="4 10" id="KW-0808">Transferase</keyword>
<proteinExistence type="inferred from homology"/>
<dbReference type="InterPro" id="IPR018022">
    <property type="entry name" value="IPT"/>
</dbReference>
<dbReference type="GO" id="GO:0005524">
    <property type="term" value="F:ATP binding"/>
    <property type="evidence" value="ECO:0007669"/>
    <property type="project" value="UniProtKB-UniRule"/>
</dbReference>
<comment type="function">
    <text evidence="2 10 12">Catalyzes the transfer of a dimethylallyl group onto the adenine at position 37 in tRNAs that read codons beginning with uridine, leading to the formation of N6-(dimethylallyl)adenosine (i(6)A).</text>
</comment>
<dbReference type="SUPFAM" id="SSF52540">
    <property type="entry name" value="P-loop containing nucleoside triphosphate hydrolases"/>
    <property type="match status" value="2"/>
</dbReference>
<dbReference type="NCBIfam" id="TIGR00174">
    <property type="entry name" value="miaA"/>
    <property type="match status" value="1"/>
</dbReference>
<dbReference type="Gene3D" id="1.10.20.140">
    <property type="match status" value="1"/>
</dbReference>
<comment type="catalytic activity">
    <reaction evidence="9 10 11">
        <text>adenosine(37) in tRNA + dimethylallyl diphosphate = N(6)-dimethylallyladenosine(37) in tRNA + diphosphate</text>
        <dbReference type="Rhea" id="RHEA:26482"/>
        <dbReference type="Rhea" id="RHEA-COMP:10162"/>
        <dbReference type="Rhea" id="RHEA-COMP:10375"/>
        <dbReference type="ChEBI" id="CHEBI:33019"/>
        <dbReference type="ChEBI" id="CHEBI:57623"/>
        <dbReference type="ChEBI" id="CHEBI:74411"/>
        <dbReference type="ChEBI" id="CHEBI:74415"/>
        <dbReference type="EC" id="2.5.1.75"/>
    </reaction>
</comment>
<feature type="site" description="Interaction with substrate tRNA" evidence="10">
    <location>
        <position position="114"/>
    </location>
</feature>
<name>A0A2M6WP78_9BACT</name>
<evidence type="ECO:0000256" key="2">
    <source>
        <dbReference type="ARBA" id="ARBA00003213"/>
    </source>
</evidence>
<evidence type="ECO:0000256" key="6">
    <source>
        <dbReference type="ARBA" id="ARBA00022741"/>
    </source>
</evidence>
<dbReference type="GO" id="GO:0006400">
    <property type="term" value="P:tRNA modification"/>
    <property type="evidence" value="ECO:0007669"/>
    <property type="project" value="TreeGrafter"/>
</dbReference>
<accession>A0A2M6WP78</accession>
<dbReference type="GO" id="GO:0052381">
    <property type="term" value="F:tRNA dimethylallyltransferase activity"/>
    <property type="evidence" value="ECO:0007669"/>
    <property type="project" value="UniProtKB-UniRule"/>
</dbReference>
<evidence type="ECO:0000256" key="10">
    <source>
        <dbReference type="HAMAP-Rule" id="MF_00185"/>
    </source>
</evidence>
<dbReference type="InterPro" id="IPR039657">
    <property type="entry name" value="Dimethylallyltransferase"/>
</dbReference>
<evidence type="ECO:0000256" key="1">
    <source>
        <dbReference type="ARBA" id="ARBA00001946"/>
    </source>
</evidence>
<evidence type="ECO:0000256" key="9">
    <source>
        <dbReference type="ARBA" id="ARBA00049563"/>
    </source>
</evidence>
<reference evidence="15" key="1">
    <citation type="submission" date="2017-09" db="EMBL/GenBank/DDBJ databases">
        <title>Depth-based differentiation of microbial function through sediment-hosted aquifers and enrichment of novel symbionts in the deep terrestrial subsurface.</title>
        <authorList>
            <person name="Probst A.J."/>
            <person name="Ladd B."/>
            <person name="Jarett J.K."/>
            <person name="Geller-Mcgrath D.E."/>
            <person name="Sieber C.M.K."/>
            <person name="Emerson J.B."/>
            <person name="Anantharaman K."/>
            <person name="Thomas B.C."/>
            <person name="Malmstrom R."/>
            <person name="Stieglmeier M."/>
            <person name="Klingl A."/>
            <person name="Woyke T."/>
            <person name="Ryan C.M."/>
            <person name="Banfield J.F."/>
        </authorList>
    </citation>
    <scope>NUCLEOTIDE SEQUENCE [LARGE SCALE GENOMIC DNA]</scope>
</reference>
<keyword evidence="7 10" id="KW-0067">ATP-binding</keyword>
<evidence type="ECO:0000256" key="3">
    <source>
        <dbReference type="ARBA" id="ARBA00005842"/>
    </source>
</evidence>
<dbReference type="HAMAP" id="MF_00185">
    <property type="entry name" value="IPP_trans"/>
    <property type="match status" value="1"/>
</dbReference>
<feature type="binding site" evidence="10">
    <location>
        <begin position="17"/>
        <end position="22"/>
    </location>
    <ligand>
        <name>substrate</name>
    </ligand>
</feature>
<dbReference type="EMBL" id="PFAQ01000042">
    <property type="protein sequence ID" value="PIT94580.1"/>
    <property type="molecule type" value="Genomic_DNA"/>
</dbReference>
<dbReference type="Pfam" id="PF01715">
    <property type="entry name" value="IPPT"/>
    <property type="match status" value="1"/>
</dbReference>
<dbReference type="AlphaFoldDB" id="A0A2M6WP78"/>
<comment type="caution">
    <text evidence="14">The sequence shown here is derived from an EMBL/GenBank/DDBJ whole genome shotgun (WGS) entry which is preliminary data.</text>
</comment>
<organism evidence="14 15">
    <name type="scientific">Candidatus Falkowbacteria bacterium CG10_big_fil_rev_8_21_14_0_10_39_9</name>
    <dbReference type="NCBI Taxonomy" id="1974566"/>
    <lineage>
        <taxon>Bacteria</taxon>
        <taxon>Candidatus Falkowiibacteriota</taxon>
    </lineage>
</organism>
<comment type="caution">
    <text evidence="10">Lacks conserved residue(s) required for the propagation of feature annotation.</text>
</comment>
<comment type="cofactor">
    <cofactor evidence="1 10">
        <name>Mg(2+)</name>
        <dbReference type="ChEBI" id="CHEBI:18420"/>
    </cofactor>
</comment>
<keyword evidence="5 10" id="KW-0819">tRNA processing</keyword>
<evidence type="ECO:0000256" key="12">
    <source>
        <dbReference type="RuleBase" id="RU003784"/>
    </source>
</evidence>
<sequence length="314" mass="36181">MNKVKTKNKVVVILGTTASGKTGLGIKLADVFRGEIVSADSRQVYWGMDIGSGKDLPDYNIKLPSGKTKKIKYHLIDVASPKTEFNLRKYQKLAFASLADIVERKKLPIIVGGTGLYLQAVVDNYHLSEVKPDTKLREELELLDAPELYDKLMAKSPAFAQKLNNSDINNKRHLIRYLEVLSGDLSYQAKTRESLYDFLLLGLDIPKEILYPRILKRLEDRLANGVLVDEVKRLHRDGVSWTRLESFGLEYRYVAFYLQDKMEYEEMATKLFTAICQFAKRQKTWYRRWEKQGKKIHWVQDLAEAEGLIKQFIA</sequence>
<keyword evidence="6 10" id="KW-0547">Nucleotide-binding</keyword>
<keyword evidence="8 10" id="KW-0460">Magnesium</keyword>
<feature type="region of interest" description="Interaction with substrate tRNA" evidence="10">
    <location>
        <begin position="40"/>
        <end position="43"/>
    </location>
</feature>
<gene>
    <name evidence="10" type="primary">miaA</name>
    <name evidence="14" type="ORF">COT98_02895</name>
</gene>
<comment type="subunit">
    <text evidence="10">Monomer.</text>
</comment>
<evidence type="ECO:0000256" key="8">
    <source>
        <dbReference type="ARBA" id="ARBA00022842"/>
    </source>
</evidence>
<evidence type="ECO:0000256" key="4">
    <source>
        <dbReference type="ARBA" id="ARBA00022679"/>
    </source>
</evidence>
<dbReference type="Proteomes" id="UP000228900">
    <property type="component" value="Unassembled WGS sequence"/>
</dbReference>
<evidence type="ECO:0000256" key="7">
    <source>
        <dbReference type="ARBA" id="ARBA00022840"/>
    </source>
</evidence>
<evidence type="ECO:0000256" key="11">
    <source>
        <dbReference type="RuleBase" id="RU003783"/>
    </source>
</evidence>
<protein>
    <recommendedName>
        <fullName evidence="10">tRNA dimethylallyltransferase</fullName>
        <ecNumber evidence="10">2.5.1.75</ecNumber>
    </recommendedName>
    <alternativeName>
        <fullName evidence="10">Dimethylallyl diphosphate:tRNA dimethylallyltransferase</fullName>
        <shortName evidence="10">DMAPP:tRNA dimethylallyltransferase</shortName>
        <shortName evidence="10">DMATase</shortName>
    </alternativeName>
    <alternativeName>
        <fullName evidence="10">Isopentenyl-diphosphate:tRNA isopentenyltransferase</fullName>
        <shortName evidence="10">IPP transferase</shortName>
        <shortName evidence="10">IPPT</shortName>
        <shortName evidence="10">IPTase</shortName>
    </alternativeName>
</protein>
<dbReference type="EC" id="2.5.1.75" evidence="10"/>